<keyword evidence="1 6" id="KW-0436">Ligase</keyword>
<evidence type="ECO:0000313" key="9">
    <source>
        <dbReference type="EMBL" id="MEJ5944257.1"/>
    </source>
</evidence>
<reference evidence="9 10" key="1">
    <citation type="journal article" date="2017" name="Int. J. Syst. Evol. Microbiol.">
        <title>Pseudokineococcus basanitobsidens sp. nov., isolated from volcanic rock.</title>
        <authorList>
            <person name="Lee D.W."/>
            <person name="Park M.Y."/>
            <person name="Kim J.J."/>
            <person name="Kim B.S."/>
        </authorList>
    </citation>
    <scope>NUCLEOTIDE SEQUENCE [LARGE SCALE GENOMIC DNA]</scope>
    <source>
        <strain evidence="9 10">DSM 103726</strain>
    </source>
</reference>
<keyword evidence="6" id="KW-0460">Magnesium</keyword>
<dbReference type="PROSITE" id="PS50862">
    <property type="entry name" value="AA_TRNA_LIGASE_II"/>
    <property type="match status" value="1"/>
</dbReference>
<dbReference type="Proteomes" id="UP001387100">
    <property type="component" value="Unassembled WGS sequence"/>
</dbReference>
<comment type="caution">
    <text evidence="9">The sequence shown here is derived from an EMBL/GenBank/DDBJ whole genome shotgun (WGS) entry which is preliminary data.</text>
</comment>
<keyword evidence="3 6" id="KW-0547">Nucleotide-binding</keyword>
<keyword evidence="5 6" id="KW-0030">Aminoacyl-tRNA synthetase</keyword>
<dbReference type="PANTHER" id="PTHR42918:SF15">
    <property type="entry name" value="LYSINE--TRNA LIGASE, CHLOROPLASTIC_MITOCHONDRIAL"/>
    <property type="match status" value="1"/>
</dbReference>
<feature type="domain" description="Aminoacyl-transfer RNA synthetases class-II family profile" evidence="8">
    <location>
        <begin position="212"/>
        <end position="531"/>
    </location>
</feature>
<dbReference type="HAMAP" id="MF_00252">
    <property type="entry name" value="Lys_tRNA_synth_class2"/>
    <property type="match status" value="1"/>
</dbReference>
<sequence>MEQAPSETSPSTGPEGVTEQERVRRDKRERLLAEGGDPYPVGVPRTTTLAAVRERHAGLGAQEVTDDEVSVTGRVVFQRGRGKLFFAVLQEGGGAGTPAGDGEEGRQRARRLQVMLAQEARPDRGLPVGVGPEALAAWKADVDLGDHVGVTGRVVTSGTGELSVLASSWRMASKALRPLPNLYEGAEMSEEARVRARHLDLVVRQRAADVVRTRAAVVRSLRDELGARDFLEVETPMLQTLHGGASARPFSTRSNAFDLELFLRIAPELFLKRCVVGGLDRVFEINRNFRNEGADSTHSPEFAMLEMYQAYGDYDVMADLTRELVQAAVRATRAVAPDLLLPEAEELLGEWGRLTMYGSLSDAAGQEVTPGTSASDLLALAGRVGLPVGPDPAERGHGKLVEHLWEHLVVPTLPGPTFVRDFPVETSPLVRAHRSQEGVVEKWDLYVRGFELATGYSELVDPVVQRQRFVEQARLAAGGDPEAMVLDEDFLAAMEAGMPPTGGVGLGVDRLLMALTGLGIRETVLFPLVRPEK</sequence>
<dbReference type="PRINTS" id="PR00982">
    <property type="entry name" value="TRNASYNTHLYS"/>
</dbReference>
<dbReference type="InterPro" id="IPR012340">
    <property type="entry name" value="NA-bd_OB-fold"/>
</dbReference>
<dbReference type="Gene3D" id="2.40.50.140">
    <property type="entry name" value="Nucleic acid-binding proteins"/>
    <property type="match status" value="1"/>
</dbReference>
<dbReference type="SUPFAM" id="SSF55681">
    <property type="entry name" value="Class II aaRS and biotin synthetases"/>
    <property type="match status" value="1"/>
</dbReference>
<proteinExistence type="inferred from homology"/>
<dbReference type="InterPro" id="IPR006195">
    <property type="entry name" value="aa-tRNA-synth_II"/>
</dbReference>
<dbReference type="SUPFAM" id="SSF50249">
    <property type="entry name" value="Nucleic acid-binding proteins"/>
    <property type="match status" value="1"/>
</dbReference>
<dbReference type="CDD" id="cd04322">
    <property type="entry name" value="LysRS_N"/>
    <property type="match status" value="1"/>
</dbReference>
<keyword evidence="6" id="KW-0648">Protein biosynthesis</keyword>
<comment type="similarity">
    <text evidence="6">Belongs to the class-II aminoacyl-tRNA synthetase family.</text>
</comment>
<evidence type="ECO:0000256" key="1">
    <source>
        <dbReference type="ARBA" id="ARBA00022598"/>
    </source>
</evidence>
<keyword evidence="6" id="KW-0963">Cytoplasm</keyword>
<dbReference type="RefSeq" id="WP_339573648.1">
    <property type="nucleotide sequence ID" value="NZ_JBBIAA010000002.1"/>
</dbReference>
<dbReference type="InterPro" id="IPR044136">
    <property type="entry name" value="Lys-tRNA-ligase_II_N"/>
</dbReference>
<evidence type="ECO:0000313" key="10">
    <source>
        <dbReference type="Proteomes" id="UP001387100"/>
    </source>
</evidence>
<accession>A0ABU8RGP2</accession>
<dbReference type="InterPro" id="IPR002313">
    <property type="entry name" value="Lys-tRNA-ligase_II"/>
</dbReference>
<feature type="binding site" evidence="6">
    <location>
        <position position="451"/>
    </location>
    <ligand>
        <name>Mg(2+)</name>
        <dbReference type="ChEBI" id="CHEBI:18420"/>
        <label>2</label>
    </ligand>
</feature>
<keyword evidence="4 6" id="KW-0067">ATP-binding</keyword>
<feature type="binding site" evidence="6">
    <location>
        <position position="451"/>
    </location>
    <ligand>
        <name>Mg(2+)</name>
        <dbReference type="ChEBI" id="CHEBI:18420"/>
        <label>1</label>
    </ligand>
</feature>
<keyword evidence="10" id="KW-1185">Reference proteome</keyword>
<organism evidence="9 10">
    <name type="scientific">Pseudokineococcus basanitobsidens</name>
    <dbReference type="NCBI Taxonomy" id="1926649"/>
    <lineage>
        <taxon>Bacteria</taxon>
        <taxon>Bacillati</taxon>
        <taxon>Actinomycetota</taxon>
        <taxon>Actinomycetes</taxon>
        <taxon>Kineosporiales</taxon>
        <taxon>Kineosporiaceae</taxon>
        <taxon>Pseudokineococcus</taxon>
    </lineage>
</organism>
<evidence type="ECO:0000256" key="6">
    <source>
        <dbReference type="HAMAP-Rule" id="MF_00252"/>
    </source>
</evidence>
<dbReference type="InterPro" id="IPR018149">
    <property type="entry name" value="Lys-tRNA-synth_II_C"/>
</dbReference>
<evidence type="ECO:0000256" key="5">
    <source>
        <dbReference type="ARBA" id="ARBA00023146"/>
    </source>
</evidence>
<dbReference type="Pfam" id="PF00152">
    <property type="entry name" value="tRNA-synt_2"/>
    <property type="match status" value="1"/>
</dbReference>
<gene>
    <name evidence="6" type="primary">lysS</name>
    <name evidence="9" type="ORF">WDZ17_02980</name>
</gene>
<comment type="catalytic activity">
    <reaction evidence="6">
        <text>tRNA(Lys) + L-lysine + ATP = L-lysyl-tRNA(Lys) + AMP + diphosphate</text>
        <dbReference type="Rhea" id="RHEA:20792"/>
        <dbReference type="Rhea" id="RHEA-COMP:9696"/>
        <dbReference type="Rhea" id="RHEA-COMP:9697"/>
        <dbReference type="ChEBI" id="CHEBI:30616"/>
        <dbReference type="ChEBI" id="CHEBI:32551"/>
        <dbReference type="ChEBI" id="CHEBI:33019"/>
        <dbReference type="ChEBI" id="CHEBI:78442"/>
        <dbReference type="ChEBI" id="CHEBI:78529"/>
        <dbReference type="ChEBI" id="CHEBI:456215"/>
        <dbReference type="EC" id="6.1.1.6"/>
    </reaction>
</comment>
<protein>
    <recommendedName>
        <fullName evidence="6">Lysine--tRNA ligase</fullName>
        <ecNumber evidence="6">6.1.1.6</ecNumber>
    </recommendedName>
    <alternativeName>
        <fullName evidence="6">Lysyl-tRNA synthetase</fullName>
        <shortName evidence="6">LysRS</shortName>
    </alternativeName>
</protein>
<feature type="compositionally biased region" description="Basic and acidic residues" evidence="7">
    <location>
        <begin position="19"/>
        <end position="32"/>
    </location>
</feature>
<dbReference type="GO" id="GO:0004824">
    <property type="term" value="F:lysine-tRNA ligase activity"/>
    <property type="evidence" value="ECO:0007669"/>
    <property type="project" value="UniProtKB-EC"/>
</dbReference>
<comment type="subcellular location">
    <subcellularLocation>
        <location evidence="6">Cytoplasm</location>
    </subcellularLocation>
</comment>
<keyword evidence="2 6" id="KW-0479">Metal-binding</keyword>
<evidence type="ECO:0000256" key="7">
    <source>
        <dbReference type="SAM" id="MobiDB-lite"/>
    </source>
</evidence>
<name>A0ABU8RGP2_9ACTN</name>
<evidence type="ECO:0000256" key="3">
    <source>
        <dbReference type="ARBA" id="ARBA00022741"/>
    </source>
</evidence>
<evidence type="ECO:0000256" key="4">
    <source>
        <dbReference type="ARBA" id="ARBA00022840"/>
    </source>
</evidence>
<dbReference type="NCBIfam" id="NF001756">
    <property type="entry name" value="PRK00484.1"/>
    <property type="match status" value="1"/>
</dbReference>
<dbReference type="EC" id="6.1.1.6" evidence="6"/>
<feature type="region of interest" description="Disordered" evidence="7">
    <location>
        <begin position="1"/>
        <end position="44"/>
    </location>
</feature>
<feature type="binding site" evidence="6">
    <location>
        <position position="444"/>
    </location>
    <ligand>
        <name>Mg(2+)</name>
        <dbReference type="ChEBI" id="CHEBI:18420"/>
        <label>1</label>
    </ligand>
</feature>
<evidence type="ECO:0000256" key="2">
    <source>
        <dbReference type="ARBA" id="ARBA00022723"/>
    </source>
</evidence>
<comment type="subunit">
    <text evidence="6">Homodimer.</text>
</comment>
<dbReference type="EMBL" id="JBBIAA010000002">
    <property type="protein sequence ID" value="MEJ5944257.1"/>
    <property type="molecule type" value="Genomic_DNA"/>
</dbReference>
<dbReference type="PANTHER" id="PTHR42918">
    <property type="entry name" value="LYSYL-TRNA SYNTHETASE"/>
    <property type="match status" value="1"/>
</dbReference>
<evidence type="ECO:0000259" key="8">
    <source>
        <dbReference type="PROSITE" id="PS50862"/>
    </source>
</evidence>
<comment type="cofactor">
    <cofactor evidence="6">
        <name>Mg(2+)</name>
        <dbReference type="ChEBI" id="CHEBI:18420"/>
    </cofactor>
    <text evidence="6">Binds 3 Mg(2+) ions per subunit.</text>
</comment>
<dbReference type="InterPro" id="IPR004364">
    <property type="entry name" value="Aa-tRNA-synt_II"/>
</dbReference>
<feature type="compositionally biased region" description="Polar residues" evidence="7">
    <location>
        <begin position="1"/>
        <end position="12"/>
    </location>
</feature>
<dbReference type="InterPro" id="IPR045864">
    <property type="entry name" value="aa-tRNA-synth_II/BPL/LPL"/>
</dbReference>
<dbReference type="Gene3D" id="3.30.930.10">
    <property type="entry name" value="Bira Bifunctional Protein, Domain 2"/>
    <property type="match status" value="1"/>
</dbReference>